<dbReference type="Proteomes" id="UP000007801">
    <property type="component" value="Unassembled WGS sequence"/>
</dbReference>
<organism evidence="1 2">
    <name type="scientific">Drosophila ananassae</name>
    <name type="common">Fruit fly</name>
    <dbReference type="NCBI Taxonomy" id="7217"/>
    <lineage>
        <taxon>Eukaryota</taxon>
        <taxon>Metazoa</taxon>
        <taxon>Ecdysozoa</taxon>
        <taxon>Arthropoda</taxon>
        <taxon>Hexapoda</taxon>
        <taxon>Insecta</taxon>
        <taxon>Pterygota</taxon>
        <taxon>Neoptera</taxon>
        <taxon>Endopterygota</taxon>
        <taxon>Diptera</taxon>
        <taxon>Brachycera</taxon>
        <taxon>Muscomorpha</taxon>
        <taxon>Ephydroidea</taxon>
        <taxon>Drosophilidae</taxon>
        <taxon>Drosophila</taxon>
        <taxon>Sophophora</taxon>
    </lineage>
</organism>
<sequence>MSRKEMVSCKILNFFNMILMSDLKCIEELLTGAAYCQLMEYLFESAESARYYQDITLGPDPPGSRLHEVLN</sequence>
<protein>
    <submittedName>
        <fullName evidence="1">Uncharacterized protein</fullName>
    </submittedName>
</protein>
<dbReference type="InParanoid" id="A0A0P9BLT5"/>
<accession>A0A0P9BLT5</accession>
<reference evidence="1 2" key="1">
    <citation type="journal article" date="2007" name="Nature">
        <title>Evolution of genes and genomes on the Drosophila phylogeny.</title>
        <authorList>
            <consortium name="Drosophila 12 Genomes Consortium"/>
            <person name="Clark A.G."/>
            <person name="Eisen M.B."/>
            <person name="Smith D.R."/>
            <person name="Bergman C.M."/>
            <person name="Oliver B."/>
            <person name="Markow T.A."/>
            <person name="Kaufman T.C."/>
            <person name="Kellis M."/>
            <person name="Gelbart W."/>
            <person name="Iyer V.N."/>
            <person name="Pollard D.A."/>
            <person name="Sackton T.B."/>
            <person name="Larracuente A.M."/>
            <person name="Singh N.D."/>
            <person name="Abad J.P."/>
            <person name="Abt D.N."/>
            <person name="Adryan B."/>
            <person name="Aguade M."/>
            <person name="Akashi H."/>
            <person name="Anderson W.W."/>
            <person name="Aquadro C.F."/>
            <person name="Ardell D.H."/>
            <person name="Arguello R."/>
            <person name="Artieri C.G."/>
            <person name="Barbash D.A."/>
            <person name="Barker D."/>
            <person name="Barsanti P."/>
            <person name="Batterham P."/>
            <person name="Batzoglou S."/>
            <person name="Begun D."/>
            <person name="Bhutkar A."/>
            <person name="Blanco E."/>
            <person name="Bosak S.A."/>
            <person name="Bradley R.K."/>
            <person name="Brand A.D."/>
            <person name="Brent M.R."/>
            <person name="Brooks A.N."/>
            <person name="Brown R.H."/>
            <person name="Butlin R.K."/>
            <person name="Caggese C."/>
            <person name="Calvi B.R."/>
            <person name="Bernardo de Carvalho A."/>
            <person name="Caspi A."/>
            <person name="Castrezana S."/>
            <person name="Celniker S.E."/>
            <person name="Chang J.L."/>
            <person name="Chapple C."/>
            <person name="Chatterji S."/>
            <person name="Chinwalla A."/>
            <person name="Civetta A."/>
            <person name="Clifton S.W."/>
            <person name="Comeron J.M."/>
            <person name="Costello J.C."/>
            <person name="Coyne J.A."/>
            <person name="Daub J."/>
            <person name="David R.G."/>
            <person name="Delcher A.L."/>
            <person name="Delehaunty K."/>
            <person name="Do C.B."/>
            <person name="Ebling H."/>
            <person name="Edwards K."/>
            <person name="Eickbush T."/>
            <person name="Evans J.D."/>
            <person name="Filipski A."/>
            <person name="Findeiss S."/>
            <person name="Freyhult E."/>
            <person name="Fulton L."/>
            <person name="Fulton R."/>
            <person name="Garcia A.C."/>
            <person name="Gardiner A."/>
            <person name="Garfield D.A."/>
            <person name="Garvin B.E."/>
            <person name="Gibson G."/>
            <person name="Gilbert D."/>
            <person name="Gnerre S."/>
            <person name="Godfrey J."/>
            <person name="Good R."/>
            <person name="Gotea V."/>
            <person name="Gravely B."/>
            <person name="Greenberg A.J."/>
            <person name="Griffiths-Jones S."/>
            <person name="Gross S."/>
            <person name="Guigo R."/>
            <person name="Gustafson E.A."/>
            <person name="Haerty W."/>
            <person name="Hahn M.W."/>
            <person name="Halligan D.L."/>
            <person name="Halpern A.L."/>
            <person name="Halter G.M."/>
            <person name="Han M.V."/>
            <person name="Heger A."/>
            <person name="Hillier L."/>
            <person name="Hinrichs A.S."/>
            <person name="Holmes I."/>
            <person name="Hoskins R.A."/>
            <person name="Hubisz M.J."/>
            <person name="Hultmark D."/>
            <person name="Huntley M.A."/>
            <person name="Jaffe D.B."/>
            <person name="Jagadeeshan S."/>
            <person name="Jeck W.R."/>
            <person name="Johnson J."/>
            <person name="Jones C.D."/>
            <person name="Jordan W.C."/>
            <person name="Karpen G.H."/>
            <person name="Kataoka E."/>
            <person name="Keightley P.D."/>
            <person name="Kheradpour P."/>
            <person name="Kirkness E.F."/>
            <person name="Koerich L.B."/>
            <person name="Kristiansen K."/>
            <person name="Kudrna D."/>
            <person name="Kulathinal R.J."/>
            <person name="Kumar S."/>
            <person name="Kwok R."/>
            <person name="Lander E."/>
            <person name="Langley C.H."/>
            <person name="Lapoint R."/>
            <person name="Lazzaro B.P."/>
            <person name="Lee S.J."/>
            <person name="Levesque L."/>
            <person name="Li R."/>
            <person name="Lin C.F."/>
            <person name="Lin M.F."/>
            <person name="Lindblad-Toh K."/>
            <person name="Llopart A."/>
            <person name="Long M."/>
            <person name="Low L."/>
            <person name="Lozovsky E."/>
            <person name="Lu J."/>
            <person name="Luo M."/>
            <person name="Machado C.A."/>
            <person name="Makalowski W."/>
            <person name="Marzo M."/>
            <person name="Matsuda M."/>
            <person name="Matzkin L."/>
            <person name="McAllister B."/>
            <person name="McBride C.S."/>
            <person name="McKernan B."/>
            <person name="McKernan K."/>
            <person name="Mendez-Lago M."/>
            <person name="Minx P."/>
            <person name="Mollenhauer M.U."/>
            <person name="Montooth K."/>
            <person name="Mount S.M."/>
            <person name="Mu X."/>
            <person name="Myers E."/>
            <person name="Negre B."/>
            <person name="Newfeld S."/>
            <person name="Nielsen R."/>
            <person name="Noor M.A."/>
            <person name="O'Grady P."/>
            <person name="Pachter L."/>
            <person name="Papaceit M."/>
            <person name="Parisi M.J."/>
            <person name="Parisi M."/>
            <person name="Parts L."/>
            <person name="Pedersen J.S."/>
            <person name="Pesole G."/>
            <person name="Phillippy A.M."/>
            <person name="Ponting C.P."/>
            <person name="Pop M."/>
            <person name="Porcelli D."/>
            <person name="Powell J.R."/>
            <person name="Prohaska S."/>
            <person name="Pruitt K."/>
            <person name="Puig M."/>
            <person name="Quesneville H."/>
            <person name="Ram K.R."/>
            <person name="Rand D."/>
            <person name="Rasmussen M.D."/>
            <person name="Reed L.K."/>
            <person name="Reenan R."/>
            <person name="Reily A."/>
            <person name="Remington K.A."/>
            <person name="Rieger T.T."/>
            <person name="Ritchie M.G."/>
            <person name="Robin C."/>
            <person name="Rogers Y.H."/>
            <person name="Rohde C."/>
            <person name="Rozas J."/>
            <person name="Rubenfield M.J."/>
            <person name="Ruiz A."/>
            <person name="Russo S."/>
            <person name="Salzberg S.L."/>
            <person name="Sanchez-Gracia A."/>
            <person name="Saranga D.J."/>
            <person name="Sato H."/>
            <person name="Schaeffer S.W."/>
            <person name="Schatz M.C."/>
            <person name="Schlenke T."/>
            <person name="Schwartz R."/>
            <person name="Segarra C."/>
            <person name="Singh R.S."/>
            <person name="Sirot L."/>
            <person name="Sirota M."/>
            <person name="Sisneros N.B."/>
            <person name="Smith C.D."/>
            <person name="Smith T.F."/>
            <person name="Spieth J."/>
            <person name="Stage D.E."/>
            <person name="Stark A."/>
            <person name="Stephan W."/>
            <person name="Strausberg R.L."/>
            <person name="Strempel S."/>
            <person name="Sturgill D."/>
            <person name="Sutton G."/>
            <person name="Sutton G.G."/>
            <person name="Tao W."/>
            <person name="Teichmann S."/>
            <person name="Tobari Y.N."/>
            <person name="Tomimura Y."/>
            <person name="Tsolas J.M."/>
            <person name="Valente V.L."/>
            <person name="Venter E."/>
            <person name="Venter J.C."/>
            <person name="Vicario S."/>
            <person name="Vieira F.G."/>
            <person name="Vilella A.J."/>
            <person name="Villasante A."/>
            <person name="Walenz B."/>
            <person name="Wang J."/>
            <person name="Wasserman M."/>
            <person name="Watts T."/>
            <person name="Wilson D."/>
            <person name="Wilson R.K."/>
            <person name="Wing R.A."/>
            <person name="Wolfner M.F."/>
            <person name="Wong A."/>
            <person name="Wong G.K."/>
            <person name="Wu C.I."/>
            <person name="Wu G."/>
            <person name="Yamamoto D."/>
            <person name="Yang H.P."/>
            <person name="Yang S.P."/>
            <person name="Yorke J.A."/>
            <person name="Yoshida K."/>
            <person name="Zdobnov E."/>
            <person name="Zhang P."/>
            <person name="Zhang Y."/>
            <person name="Zimin A.V."/>
            <person name="Baldwin J."/>
            <person name="Abdouelleil A."/>
            <person name="Abdulkadir J."/>
            <person name="Abebe A."/>
            <person name="Abera B."/>
            <person name="Abreu J."/>
            <person name="Acer S.C."/>
            <person name="Aftuck L."/>
            <person name="Alexander A."/>
            <person name="An P."/>
            <person name="Anderson E."/>
            <person name="Anderson S."/>
            <person name="Arachi H."/>
            <person name="Azer M."/>
            <person name="Bachantsang P."/>
            <person name="Barry A."/>
            <person name="Bayul T."/>
            <person name="Berlin A."/>
            <person name="Bessette D."/>
            <person name="Bloom T."/>
            <person name="Blye J."/>
            <person name="Boguslavskiy L."/>
            <person name="Bonnet C."/>
            <person name="Boukhgalter B."/>
            <person name="Bourzgui I."/>
            <person name="Brown A."/>
            <person name="Cahill P."/>
            <person name="Channer S."/>
            <person name="Cheshatsang Y."/>
            <person name="Chuda L."/>
            <person name="Citroen M."/>
            <person name="Collymore A."/>
            <person name="Cooke P."/>
            <person name="Costello M."/>
            <person name="D'Aco K."/>
            <person name="Daza R."/>
            <person name="De Haan G."/>
            <person name="DeGray S."/>
            <person name="DeMaso C."/>
            <person name="Dhargay N."/>
            <person name="Dooley K."/>
            <person name="Dooley E."/>
            <person name="Doricent M."/>
            <person name="Dorje P."/>
            <person name="Dorjee K."/>
            <person name="Dupes A."/>
            <person name="Elong R."/>
            <person name="Falk J."/>
            <person name="Farina A."/>
            <person name="Faro S."/>
            <person name="Ferguson D."/>
            <person name="Fisher S."/>
            <person name="Foley C.D."/>
            <person name="Franke A."/>
            <person name="Friedrich D."/>
            <person name="Gadbois L."/>
            <person name="Gearin G."/>
            <person name="Gearin C.R."/>
            <person name="Giannoukos G."/>
            <person name="Goode T."/>
            <person name="Graham J."/>
            <person name="Grandbois E."/>
            <person name="Grewal S."/>
            <person name="Gyaltsen K."/>
            <person name="Hafez N."/>
            <person name="Hagos B."/>
            <person name="Hall J."/>
            <person name="Henson C."/>
            <person name="Hollinger A."/>
            <person name="Honan T."/>
            <person name="Huard M.D."/>
            <person name="Hughes L."/>
            <person name="Hurhula B."/>
            <person name="Husby M.E."/>
            <person name="Kamat A."/>
            <person name="Kanga B."/>
            <person name="Kashin S."/>
            <person name="Khazanovich D."/>
            <person name="Kisner P."/>
            <person name="Lance K."/>
            <person name="Lara M."/>
            <person name="Lee W."/>
            <person name="Lennon N."/>
            <person name="Letendre F."/>
            <person name="LeVine R."/>
            <person name="Lipovsky A."/>
            <person name="Liu X."/>
            <person name="Liu J."/>
            <person name="Liu S."/>
            <person name="Lokyitsang T."/>
            <person name="Lokyitsang Y."/>
            <person name="Lubonja R."/>
            <person name="Lui A."/>
            <person name="MacDonald P."/>
            <person name="Magnisalis V."/>
            <person name="Maru K."/>
            <person name="Matthews C."/>
            <person name="McCusker W."/>
            <person name="McDonough S."/>
            <person name="Mehta T."/>
            <person name="Meldrim J."/>
            <person name="Meneus L."/>
            <person name="Mihai O."/>
            <person name="Mihalev A."/>
            <person name="Mihova T."/>
            <person name="Mittelman R."/>
            <person name="Mlenga V."/>
            <person name="Montmayeur A."/>
            <person name="Mulrain L."/>
            <person name="Navidi A."/>
            <person name="Naylor J."/>
            <person name="Negash T."/>
            <person name="Nguyen T."/>
            <person name="Nguyen N."/>
            <person name="Nicol R."/>
            <person name="Norbu C."/>
            <person name="Norbu N."/>
            <person name="Novod N."/>
            <person name="O'Neill B."/>
            <person name="Osman S."/>
            <person name="Markiewicz E."/>
            <person name="Oyono O.L."/>
            <person name="Patti C."/>
            <person name="Phunkhang P."/>
            <person name="Pierre F."/>
            <person name="Priest M."/>
            <person name="Raghuraman S."/>
            <person name="Rege F."/>
            <person name="Reyes R."/>
            <person name="Rise C."/>
            <person name="Rogov P."/>
            <person name="Ross K."/>
            <person name="Ryan E."/>
            <person name="Settipalli S."/>
            <person name="Shea T."/>
            <person name="Sherpa N."/>
            <person name="Shi L."/>
            <person name="Shih D."/>
            <person name="Sparrow T."/>
            <person name="Spaulding J."/>
            <person name="Stalker J."/>
            <person name="Stange-Thomann N."/>
            <person name="Stavropoulos S."/>
            <person name="Stone C."/>
            <person name="Strader C."/>
            <person name="Tesfaye S."/>
            <person name="Thomson T."/>
            <person name="Thoulutsang Y."/>
            <person name="Thoulutsang D."/>
            <person name="Topham K."/>
            <person name="Topping I."/>
            <person name="Tsamla T."/>
            <person name="Vassiliev H."/>
            <person name="Vo A."/>
            <person name="Wangchuk T."/>
            <person name="Wangdi T."/>
            <person name="Weiand M."/>
            <person name="Wilkinson J."/>
            <person name="Wilson A."/>
            <person name="Yadav S."/>
            <person name="Young G."/>
            <person name="Yu Q."/>
            <person name="Zembek L."/>
            <person name="Zhong D."/>
            <person name="Zimmer A."/>
            <person name="Zwirko Z."/>
            <person name="Jaffe D.B."/>
            <person name="Alvarez P."/>
            <person name="Brockman W."/>
            <person name="Butler J."/>
            <person name="Chin C."/>
            <person name="Gnerre S."/>
            <person name="Grabherr M."/>
            <person name="Kleber M."/>
            <person name="Mauceli E."/>
            <person name="MacCallum I."/>
        </authorList>
    </citation>
    <scope>NUCLEOTIDE SEQUENCE [LARGE SCALE GENOMIC DNA]</scope>
    <source>
        <strain evidence="2">Tucson 14024-0371.13</strain>
    </source>
</reference>
<dbReference type="AlphaFoldDB" id="A0A0P9BLT5"/>
<keyword evidence="2" id="KW-1185">Reference proteome</keyword>
<gene>
    <name evidence="1" type="primary">Dana\GF27868</name>
    <name evidence="1" type="ORF">GF27868</name>
</gene>
<dbReference type="InterPro" id="IPR036872">
    <property type="entry name" value="CH_dom_sf"/>
</dbReference>
<dbReference type="SMR" id="A0A0P9BLT5"/>
<proteinExistence type="predicted"/>
<dbReference type="EMBL" id="CH902650">
    <property type="protein sequence ID" value="KPU72674.1"/>
    <property type="molecule type" value="Genomic_DNA"/>
</dbReference>
<evidence type="ECO:0000313" key="1">
    <source>
        <dbReference type="EMBL" id="KPU72674.1"/>
    </source>
</evidence>
<evidence type="ECO:0000313" key="2">
    <source>
        <dbReference type="Proteomes" id="UP000007801"/>
    </source>
</evidence>
<name>A0A0P9BLT5_DROAN</name>
<dbReference type="Gene3D" id="1.10.418.10">
    <property type="entry name" value="Calponin-like domain"/>
    <property type="match status" value="1"/>
</dbReference>